<evidence type="ECO:0000256" key="2">
    <source>
        <dbReference type="SAM" id="MobiDB-lite"/>
    </source>
</evidence>
<feature type="compositionally biased region" description="Basic and acidic residues" evidence="2">
    <location>
        <begin position="129"/>
        <end position="140"/>
    </location>
</feature>
<reference evidence="3 4" key="1">
    <citation type="submission" date="2024-04" db="EMBL/GenBank/DDBJ databases">
        <title>draft genome sequnece of Paenibacillus filicis.</title>
        <authorList>
            <person name="Kim D.-U."/>
        </authorList>
    </citation>
    <scope>NUCLEOTIDE SEQUENCE [LARGE SCALE GENOMIC DNA]</scope>
    <source>
        <strain evidence="3 4">KACC14197</strain>
    </source>
</reference>
<dbReference type="Proteomes" id="UP001469365">
    <property type="component" value="Unassembled WGS sequence"/>
</dbReference>
<proteinExistence type="predicted"/>
<gene>
    <name evidence="3" type="ORF">WMW72_11485</name>
</gene>
<dbReference type="EMBL" id="JBBPCC010000006">
    <property type="protein sequence ID" value="MEK8128527.1"/>
    <property type="molecule type" value="Genomic_DNA"/>
</dbReference>
<feature type="region of interest" description="Disordered" evidence="2">
    <location>
        <begin position="124"/>
        <end position="147"/>
    </location>
</feature>
<dbReference type="InterPro" id="IPR036465">
    <property type="entry name" value="vWFA_dom_sf"/>
</dbReference>
<evidence type="ECO:0000256" key="1">
    <source>
        <dbReference type="SAM" id="Coils"/>
    </source>
</evidence>
<accession>A0ABU9DI34</accession>
<evidence type="ECO:0000313" key="4">
    <source>
        <dbReference type="Proteomes" id="UP001469365"/>
    </source>
</evidence>
<feature type="coiled-coil region" evidence="1">
    <location>
        <begin position="208"/>
        <end position="242"/>
    </location>
</feature>
<dbReference type="RefSeq" id="WP_341415608.1">
    <property type="nucleotide sequence ID" value="NZ_JBBPCC010000006.1"/>
</dbReference>
<dbReference type="Gene3D" id="3.40.50.410">
    <property type="entry name" value="von Willebrand factor, type A domain"/>
    <property type="match status" value="1"/>
</dbReference>
<dbReference type="SUPFAM" id="SSF53300">
    <property type="entry name" value="vWA-like"/>
    <property type="match status" value="1"/>
</dbReference>
<organism evidence="3 4">
    <name type="scientific">Paenibacillus filicis</name>
    <dbReference type="NCBI Taxonomy" id="669464"/>
    <lineage>
        <taxon>Bacteria</taxon>
        <taxon>Bacillati</taxon>
        <taxon>Bacillota</taxon>
        <taxon>Bacilli</taxon>
        <taxon>Bacillales</taxon>
        <taxon>Paenibacillaceae</taxon>
        <taxon>Paenibacillus</taxon>
    </lineage>
</organism>
<protein>
    <recommendedName>
        <fullName evidence="5">VWFA domain-containing protein</fullName>
    </recommendedName>
</protein>
<keyword evidence="4" id="KW-1185">Reference proteome</keyword>
<name>A0ABU9DI34_9BACL</name>
<sequence length="583" mass="67463">MIIRAAKVDRYVFDGYVTNSRTAQEWMRDVQLRTAWFTVELFADFYHCFYLAKPEEEPYVQAEPFHRWMVRELRRQHFYRKLHPLTIGQANASFRTALKALMWLTATFEEEVKRRKQEEAQLRTIGLSERNKQQGQHEQEASTVQEHLSDKQVEKLRLVGYTLQQGKQKIEDKQAALDAKPLAAGEVQALRERVSSLQEEMRTDFLRRDKLRHKLAKAEQELRDAEKQAERLRRKEQESFRLLDEQLGAWIGQALSESLGREAAEETDLSELLKANQLVANRRWGSDLGRLHRQQYAGYLQWVEKLKRYPDLLSFLQEVGRQLQQLKASRKNARSPRIPESYDDLRQSADIAHMLPSEASLLADPDYEDYFLVKWLEGKLLSYTISGRAQEPEKGPVICMLDTSHSMRGAKLRLAQVFIATFASFSMLEKRDFQLLLFGARGELLERPLYWRKPDWAGFYSLSQLAFGGGTHFDAPLRRGIELVGTEPRYRDADFVMVTDGVGSVSPPVREALAALGQTKRVRLHTLIVGTARQHLAQRYDLPGVSHQVRFAATWEAQQQQDLLLDVVKPQRRPLRSQSSPGE</sequence>
<evidence type="ECO:0008006" key="5">
    <source>
        <dbReference type="Google" id="ProtNLM"/>
    </source>
</evidence>
<comment type="caution">
    <text evidence="3">The sequence shown here is derived from an EMBL/GenBank/DDBJ whole genome shotgun (WGS) entry which is preliminary data.</text>
</comment>
<dbReference type="PANTHER" id="PTHR36846:SF1">
    <property type="entry name" value="PROTEIN VIAA"/>
    <property type="match status" value="1"/>
</dbReference>
<dbReference type="PANTHER" id="PTHR36846">
    <property type="entry name" value="PROTEIN VIAA"/>
    <property type="match status" value="1"/>
</dbReference>
<keyword evidence="1" id="KW-0175">Coiled coil</keyword>
<evidence type="ECO:0000313" key="3">
    <source>
        <dbReference type="EMBL" id="MEK8128527.1"/>
    </source>
</evidence>